<reference evidence="1 2" key="2">
    <citation type="journal article" date="2011" name="Mol. Biol. Evol.">
        <title>Unity in variety--the pan-genome of the Chlamydiae.</title>
        <authorList>
            <person name="Collingro A."/>
            <person name="Tischler P."/>
            <person name="Weinmaier T."/>
            <person name="Penz T."/>
            <person name="Heinz E."/>
            <person name="Brunham R.C."/>
            <person name="Read T.D."/>
            <person name="Bavoil P.M."/>
            <person name="Sachse K."/>
            <person name="Kahane S."/>
            <person name="Friedman M.G."/>
            <person name="Rattei T."/>
            <person name="Myers G.S."/>
            <person name="Horn M."/>
        </authorList>
    </citation>
    <scope>NUCLEOTIDE SEQUENCE [LARGE SCALE GENOMIC DNA]</scope>
    <source>
        <strain evidence="2">ATCC VR-1471 / Z</strain>
        <plasmid evidence="1 2">pSn</plasmid>
    </source>
</reference>
<gene>
    <name evidence="1" type="ordered locus">SNE_B24490</name>
</gene>
<protein>
    <recommendedName>
        <fullName evidence="3">Lipoprotein</fullName>
    </recommendedName>
</protein>
<sequence>MCQALIKIVFFVILFFVTGCASYKIPIQTQNHPASSNAKISQIELSPILDIPESNNIEKQEIHVHPHH</sequence>
<dbReference type="HOGENOM" id="CLU_2791698_0_0_0"/>
<reference key="1">
    <citation type="journal article" date="2011" name="Mol. Biol. Evol.">
        <title>Unity in variety -- the pan-genome of the Chlamydiae.</title>
        <authorList>
            <person name="Collingro A."/>
            <person name="Tischler P."/>
            <person name="Weinmaier T."/>
            <person name="Penz T."/>
            <person name="Heinz E."/>
            <person name="Brunham R.C."/>
            <person name="Read T.D."/>
            <person name="Bavoil P.M."/>
            <person name="Sachse K."/>
            <person name="Kahane S."/>
            <person name="Friedman M.G."/>
            <person name="Rattei T."/>
            <person name="Myers G.S.A."/>
            <person name="Horn M."/>
        </authorList>
    </citation>
    <scope>NUCLEOTIDE SEQUENCE</scope>
    <source>
        <strain>Z</strain>
    </source>
</reference>
<dbReference type="EMBL" id="FR872581">
    <property type="protein sequence ID" value="CCB87808.1"/>
    <property type="molecule type" value="Genomic_DNA"/>
</dbReference>
<organism evidence="1 2">
    <name type="scientific">Simkania negevensis (strain ATCC VR-1471 / DSM 27360 / Z)</name>
    <dbReference type="NCBI Taxonomy" id="331113"/>
    <lineage>
        <taxon>Bacteria</taxon>
        <taxon>Pseudomonadati</taxon>
        <taxon>Chlamydiota</taxon>
        <taxon>Chlamydiia</taxon>
        <taxon>Parachlamydiales</taxon>
        <taxon>Simkaniaceae</taxon>
        <taxon>Simkania</taxon>
    </lineage>
</organism>
<dbReference type="KEGG" id="sng:SNE_B24490"/>
<geneLocation type="plasmid" evidence="1 2">
    <name>pSn</name>
</geneLocation>
<dbReference type="PROSITE" id="PS51257">
    <property type="entry name" value="PROKAR_LIPOPROTEIN"/>
    <property type="match status" value="1"/>
</dbReference>
<keyword evidence="2" id="KW-1185">Reference proteome</keyword>
<proteinExistence type="predicted"/>
<keyword evidence="1" id="KW-0614">Plasmid</keyword>
<evidence type="ECO:0000313" key="2">
    <source>
        <dbReference type="Proteomes" id="UP000000496"/>
    </source>
</evidence>
<dbReference type="AlphaFoldDB" id="F8L2W2"/>
<evidence type="ECO:0008006" key="3">
    <source>
        <dbReference type="Google" id="ProtNLM"/>
    </source>
</evidence>
<evidence type="ECO:0000313" key="1">
    <source>
        <dbReference type="EMBL" id="CCB87808.1"/>
    </source>
</evidence>
<name>F8L2W2_SIMNZ</name>
<dbReference type="Proteomes" id="UP000000496">
    <property type="component" value="Plasmid pSn"/>
</dbReference>
<accession>F8L2W2</accession>